<dbReference type="CDD" id="cd00229">
    <property type="entry name" value="SGNH_hydrolase"/>
    <property type="match status" value="1"/>
</dbReference>
<name>A0ABP0IBP2_9DINO</name>
<feature type="chain" id="PRO_5046693122" description="SGNH hydrolase-type esterase domain-containing protein" evidence="1">
    <location>
        <begin position="28"/>
        <end position="259"/>
    </location>
</feature>
<evidence type="ECO:0000313" key="3">
    <source>
        <dbReference type="EMBL" id="CAK8998795.1"/>
    </source>
</evidence>
<organism evidence="3 4">
    <name type="scientific">Durusdinium trenchii</name>
    <dbReference type="NCBI Taxonomy" id="1381693"/>
    <lineage>
        <taxon>Eukaryota</taxon>
        <taxon>Sar</taxon>
        <taxon>Alveolata</taxon>
        <taxon>Dinophyceae</taxon>
        <taxon>Suessiales</taxon>
        <taxon>Symbiodiniaceae</taxon>
        <taxon>Durusdinium</taxon>
    </lineage>
</organism>
<proteinExistence type="predicted"/>
<feature type="domain" description="SGNH hydrolase-type esterase" evidence="2">
    <location>
        <begin position="34"/>
        <end position="222"/>
    </location>
</feature>
<comment type="caution">
    <text evidence="3">The sequence shown here is derived from an EMBL/GenBank/DDBJ whole genome shotgun (WGS) entry which is preliminary data.</text>
</comment>
<dbReference type="InterPro" id="IPR013830">
    <property type="entry name" value="SGNH_hydro"/>
</dbReference>
<reference evidence="3 4" key="1">
    <citation type="submission" date="2024-02" db="EMBL/GenBank/DDBJ databases">
        <authorList>
            <person name="Chen Y."/>
            <person name="Shah S."/>
            <person name="Dougan E. K."/>
            <person name="Thang M."/>
            <person name="Chan C."/>
        </authorList>
    </citation>
    <scope>NUCLEOTIDE SEQUENCE [LARGE SCALE GENOMIC DNA]</scope>
</reference>
<dbReference type="InterPro" id="IPR036514">
    <property type="entry name" value="SGNH_hydro_sf"/>
</dbReference>
<keyword evidence="4" id="KW-1185">Reference proteome</keyword>
<dbReference type="Gene3D" id="3.40.50.1110">
    <property type="entry name" value="SGNH hydrolase"/>
    <property type="match status" value="1"/>
</dbReference>
<dbReference type="SUPFAM" id="SSF52266">
    <property type="entry name" value="SGNH hydrolase"/>
    <property type="match status" value="1"/>
</dbReference>
<dbReference type="Proteomes" id="UP001642484">
    <property type="component" value="Unassembled WGS sequence"/>
</dbReference>
<evidence type="ECO:0000259" key="2">
    <source>
        <dbReference type="Pfam" id="PF13472"/>
    </source>
</evidence>
<dbReference type="EMBL" id="CAXAMN010002248">
    <property type="protein sequence ID" value="CAK8998795.1"/>
    <property type="molecule type" value="Genomic_DNA"/>
</dbReference>
<evidence type="ECO:0000256" key="1">
    <source>
        <dbReference type="SAM" id="SignalP"/>
    </source>
</evidence>
<feature type="signal peptide" evidence="1">
    <location>
        <begin position="1"/>
        <end position="27"/>
    </location>
</feature>
<protein>
    <recommendedName>
        <fullName evidence="2">SGNH hydrolase-type esterase domain-containing protein</fullName>
    </recommendedName>
</protein>
<evidence type="ECO:0000313" key="4">
    <source>
        <dbReference type="Proteomes" id="UP001642484"/>
    </source>
</evidence>
<dbReference type="Pfam" id="PF13472">
    <property type="entry name" value="Lipase_GDSL_2"/>
    <property type="match status" value="1"/>
</dbReference>
<sequence>MCVCARAYSPLGPGVVFLLCGFACVASERALVVGDSWASYSLQSLQESCDSITEVENRGIAGTTAAQWAARHNCETDSSSQCCQSSKSCSLFDVTFEPGFTYAWVSIGGNDFFEMACSMDVNRLTSVQQSIEQVLADLQFLSANTKIILTGYAVPKGPLTWHPSPACSSITALEPLNAAVKRAAQAWGATFVDVSESMGGNTTHWSQTDFFRDSIHLNAAGYTQLWSTPALQEAFQCVLSNARAAGILISFLMLGFAVL</sequence>
<accession>A0ABP0IBP2</accession>
<keyword evidence="1" id="KW-0732">Signal</keyword>
<gene>
    <name evidence="3" type="ORF">CCMP2556_LOCUS5400</name>
</gene>